<evidence type="ECO:0000313" key="3">
    <source>
        <dbReference type="Proteomes" id="UP000197092"/>
    </source>
</evidence>
<dbReference type="PANTHER" id="PTHR46889:SF4">
    <property type="entry name" value="TRANSPOSASE INSO FOR INSERTION SEQUENCE ELEMENT IS911B-RELATED"/>
    <property type="match status" value="1"/>
</dbReference>
<protein>
    <recommendedName>
        <fullName evidence="1">Integrase catalytic domain-containing protein</fullName>
    </recommendedName>
</protein>
<reference evidence="3" key="1">
    <citation type="submission" date="2016-12" db="EMBL/GenBank/DDBJ databases">
        <title>Comparative genomic analysis reveals the diversity, evolution, and environmental adaptation strategies of the genus Vibrio.</title>
        <authorList>
            <person name="Lin H."/>
            <person name="Wang X."/>
            <person name="Zhang X.-H."/>
        </authorList>
    </citation>
    <scope>NUCLEOTIDE SEQUENCE [LARGE SCALE GENOMIC DNA]</scope>
    <source>
        <strain evidence="3">QT6D1</strain>
    </source>
</reference>
<gene>
    <name evidence="2" type="ORF">BSZ05_22735</name>
</gene>
<evidence type="ECO:0000313" key="2">
    <source>
        <dbReference type="EMBL" id="ASI92604.1"/>
    </source>
</evidence>
<organism evidence="2 3">
    <name type="scientific">Vibrio mediterranei</name>
    <dbReference type="NCBI Taxonomy" id="689"/>
    <lineage>
        <taxon>Bacteria</taxon>
        <taxon>Pseudomonadati</taxon>
        <taxon>Pseudomonadota</taxon>
        <taxon>Gammaproteobacteria</taxon>
        <taxon>Vibrionales</taxon>
        <taxon>Vibrionaceae</taxon>
        <taxon>Vibrio</taxon>
    </lineage>
</organism>
<dbReference type="SUPFAM" id="SSF53098">
    <property type="entry name" value="Ribonuclease H-like"/>
    <property type="match status" value="1"/>
</dbReference>
<dbReference type="InterPro" id="IPR050900">
    <property type="entry name" value="Transposase_IS3/IS150/IS904"/>
</dbReference>
<dbReference type="PANTHER" id="PTHR46889">
    <property type="entry name" value="TRANSPOSASE INSF FOR INSERTION SEQUENCE IS3B-RELATED"/>
    <property type="match status" value="1"/>
</dbReference>
<dbReference type="AlphaFoldDB" id="A0AAN1FL08"/>
<dbReference type="Proteomes" id="UP000197092">
    <property type="component" value="Chromosome 2"/>
</dbReference>
<dbReference type="InterPro" id="IPR001584">
    <property type="entry name" value="Integrase_cat-core"/>
</dbReference>
<evidence type="ECO:0000259" key="1">
    <source>
        <dbReference type="Pfam" id="PF13333"/>
    </source>
</evidence>
<name>A0AAN1FL08_9VIBR</name>
<feature type="domain" description="Integrase catalytic" evidence="1">
    <location>
        <begin position="23"/>
        <end position="64"/>
    </location>
</feature>
<proteinExistence type="predicted"/>
<dbReference type="Pfam" id="PF13333">
    <property type="entry name" value="rve_2"/>
    <property type="match status" value="1"/>
</dbReference>
<dbReference type="KEGG" id="vsh:BSZ05_22735"/>
<sequence length="81" mass="9917">MELVGLESSTSRRRNCYENATVESIYQLLKRERIKLKPCTRMEEARMDIFEYIEMFYTIKRLHGSITRCHLEYQIKLKNFY</sequence>
<dbReference type="InterPro" id="IPR012337">
    <property type="entry name" value="RNaseH-like_sf"/>
</dbReference>
<dbReference type="EMBL" id="CP018309">
    <property type="protein sequence ID" value="ASI92604.1"/>
    <property type="molecule type" value="Genomic_DNA"/>
</dbReference>
<accession>A0AAN1FL08</accession>
<dbReference type="GO" id="GO:0015074">
    <property type="term" value="P:DNA integration"/>
    <property type="evidence" value="ECO:0007669"/>
    <property type="project" value="InterPro"/>
</dbReference>